<proteinExistence type="inferred from homology"/>
<protein>
    <recommendedName>
        <fullName evidence="11">Peptidase C1A papain C-terminal domain-containing protein</fullName>
    </recommendedName>
</protein>
<dbReference type="EMBL" id="WIXP02000006">
    <property type="protein sequence ID" value="KAF6209693.1"/>
    <property type="molecule type" value="Genomic_DNA"/>
</dbReference>
<dbReference type="GO" id="GO:0006508">
    <property type="term" value="P:proteolysis"/>
    <property type="evidence" value="ECO:0007669"/>
    <property type="project" value="UniProtKB-KW"/>
</dbReference>
<dbReference type="OrthoDB" id="10253408at2759"/>
<sequence>MRNLFMIQTLYWTLRLSECGSTIDPWIEFKERFGKTYPSASEEHKRKTIFLNNLNKIVRFNEANRRTYELGLNELADLTSKEIPKGLTPYRKAPNFIGWRVLDQTPTVKFEATGVKLPNHVDWRDKGVVTPVKNQHNCLACYSFVAVDAIEIQYFMKTGKQIPLSQQQIIDCSRPEGNLGCKGGMVDWAYKYILKAGGVEKHEDYPFVLKKQECEFNASKIAVSLTNYGEIKNGSEVSLQEAVAFFGPISASISTDFAWNYYTGGIYDNPDCSTNVDHAILVVGYGTENNTDYWLVKNSYGESFGDKGYIKMARNKKNQCAIASYANFPIIGRWKPFSPKKEPNGRNETKRSSGRRMTSSRYN</sequence>
<gene>
    <name evidence="9" type="ORF">GE061_015442</name>
</gene>
<dbReference type="SMART" id="SM00848">
    <property type="entry name" value="Inhibitor_I29"/>
    <property type="match status" value="1"/>
</dbReference>
<evidence type="ECO:0000256" key="6">
    <source>
        <dbReference type="SAM" id="SignalP"/>
    </source>
</evidence>
<evidence type="ECO:0000259" key="7">
    <source>
        <dbReference type="SMART" id="SM00645"/>
    </source>
</evidence>
<name>A0A6A4JJS7_APOLU</name>
<dbReference type="GO" id="GO:0008234">
    <property type="term" value="F:cysteine-type peptidase activity"/>
    <property type="evidence" value="ECO:0007669"/>
    <property type="project" value="UniProtKB-KW"/>
</dbReference>
<feature type="domain" description="Peptidase C1A papain C-terminal" evidence="7">
    <location>
        <begin position="117"/>
        <end position="330"/>
    </location>
</feature>
<feature type="compositionally biased region" description="Basic and acidic residues" evidence="5">
    <location>
        <begin position="339"/>
        <end position="351"/>
    </location>
</feature>
<evidence type="ECO:0000313" key="10">
    <source>
        <dbReference type="Proteomes" id="UP000466442"/>
    </source>
</evidence>
<feature type="domain" description="Cathepsin propeptide inhibitor" evidence="8">
    <location>
        <begin position="26"/>
        <end position="83"/>
    </location>
</feature>
<evidence type="ECO:0000256" key="4">
    <source>
        <dbReference type="ARBA" id="ARBA00022807"/>
    </source>
</evidence>
<dbReference type="PRINTS" id="PR00705">
    <property type="entry name" value="PAPAIN"/>
</dbReference>
<keyword evidence="6" id="KW-0732">Signal</keyword>
<dbReference type="Pfam" id="PF00112">
    <property type="entry name" value="Peptidase_C1"/>
    <property type="match status" value="1"/>
</dbReference>
<dbReference type="AlphaFoldDB" id="A0A6A4JJS7"/>
<dbReference type="SUPFAM" id="SSF54001">
    <property type="entry name" value="Cysteine proteinases"/>
    <property type="match status" value="1"/>
</dbReference>
<organism evidence="9 10">
    <name type="scientific">Apolygus lucorum</name>
    <name type="common">Small green plant bug</name>
    <name type="synonym">Lygocoris lucorum</name>
    <dbReference type="NCBI Taxonomy" id="248454"/>
    <lineage>
        <taxon>Eukaryota</taxon>
        <taxon>Metazoa</taxon>
        <taxon>Ecdysozoa</taxon>
        <taxon>Arthropoda</taxon>
        <taxon>Hexapoda</taxon>
        <taxon>Insecta</taxon>
        <taxon>Pterygota</taxon>
        <taxon>Neoptera</taxon>
        <taxon>Paraneoptera</taxon>
        <taxon>Hemiptera</taxon>
        <taxon>Heteroptera</taxon>
        <taxon>Panheteroptera</taxon>
        <taxon>Cimicomorpha</taxon>
        <taxon>Miridae</taxon>
        <taxon>Mirini</taxon>
        <taxon>Apolygus</taxon>
    </lineage>
</organism>
<keyword evidence="3" id="KW-0378">Hydrolase</keyword>
<dbReference type="Gene3D" id="3.90.70.10">
    <property type="entry name" value="Cysteine proteinases"/>
    <property type="match status" value="1"/>
</dbReference>
<dbReference type="InterPro" id="IPR038765">
    <property type="entry name" value="Papain-like_cys_pep_sf"/>
</dbReference>
<evidence type="ECO:0000259" key="8">
    <source>
        <dbReference type="SMART" id="SM00848"/>
    </source>
</evidence>
<evidence type="ECO:0000256" key="3">
    <source>
        <dbReference type="ARBA" id="ARBA00022801"/>
    </source>
</evidence>
<comment type="caution">
    <text evidence="9">The sequence shown here is derived from an EMBL/GenBank/DDBJ whole genome shotgun (WGS) entry which is preliminary data.</text>
</comment>
<keyword evidence="2" id="KW-0645">Protease</keyword>
<keyword evidence="10" id="KW-1185">Reference proteome</keyword>
<keyword evidence="4" id="KW-0788">Thiol protease</keyword>
<dbReference type="SMART" id="SM00645">
    <property type="entry name" value="Pept_C1"/>
    <property type="match status" value="1"/>
</dbReference>
<dbReference type="CDD" id="cd02248">
    <property type="entry name" value="Peptidase_C1A"/>
    <property type="match status" value="1"/>
</dbReference>
<dbReference type="InterPro" id="IPR000668">
    <property type="entry name" value="Peptidase_C1A_C"/>
</dbReference>
<evidence type="ECO:0000313" key="9">
    <source>
        <dbReference type="EMBL" id="KAF6209693.1"/>
    </source>
</evidence>
<feature type="signal peptide" evidence="6">
    <location>
        <begin position="1"/>
        <end position="19"/>
    </location>
</feature>
<feature type="region of interest" description="Disordered" evidence="5">
    <location>
        <begin position="336"/>
        <end position="363"/>
    </location>
</feature>
<evidence type="ECO:0008006" key="11">
    <source>
        <dbReference type="Google" id="ProtNLM"/>
    </source>
</evidence>
<evidence type="ECO:0000256" key="5">
    <source>
        <dbReference type="SAM" id="MobiDB-lite"/>
    </source>
</evidence>
<dbReference type="FunFam" id="3.90.70.10:FF:000006">
    <property type="entry name" value="Cathepsin S"/>
    <property type="match status" value="1"/>
</dbReference>
<evidence type="ECO:0000256" key="1">
    <source>
        <dbReference type="ARBA" id="ARBA00008455"/>
    </source>
</evidence>
<accession>A0A6A4JJS7</accession>
<evidence type="ECO:0000256" key="2">
    <source>
        <dbReference type="ARBA" id="ARBA00022670"/>
    </source>
</evidence>
<dbReference type="InterPro" id="IPR013201">
    <property type="entry name" value="Prot_inhib_I29"/>
</dbReference>
<feature type="chain" id="PRO_5043422496" description="Peptidase C1A papain C-terminal domain-containing protein" evidence="6">
    <location>
        <begin position="20"/>
        <end position="363"/>
    </location>
</feature>
<dbReference type="Pfam" id="PF08246">
    <property type="entry name" value="Inhibitor_I29"/>
    <property type="match status" value="1"/>
</dbReference>
<dbReference type="InterPro" id="IPR039417">
    <property type="entry name" value="Peptidase_C1A_papain-like"/>
</dbReference>
<comment type="similarity">
    <text evidence="1">Belongs to the peptidase C1 family.</text>
</comment>
<dbReference type="PROSITE" id="PS00639">
    <property type="entry name" value="THIOL_PROTEASE_HIS"/>
    <property type="match status" value="1"/>
</dbReference>
<dbReference type="InterPro" id="IPR025660">
    <property type="entry name" value="Pept_his_AS"/>
</dbReference>
<dbReference type="InterPro" id="IPR013128">
    <property type="entry name" value="Peptidase_C1A"/>
</dbReference>
<dbReference type="PANTHER" id="PTHR12411">
    <property type="entry name" value="CYSTEINE PROTEASE FAMILY C1-RELATED"/>
    <property type="match status" value="1"/>
</dbReference>
<dbReference type="Proteomes" id="UP000466442">
    <property type="component" value="Unassembled WGS sequence"/>
</dbReference>
<reference evidence="9" key="1">
    <citation type="journal article" date="2021" name="Mol. Ecol. Resour.">
        <title>Apolygus lucorum genome provides insights into omnivorousness and mesophyll feeding.</title>
        <authorList>
            <person name="Liu Y."/>
            <person name="Liu H."/>
            <person name="Wang H."/>
            <person name="Huang T."/>
            <person name="Liu B."/>
            <person name="Yang B."/>
            <person name="Yin L."/>
            <person name="Li B."/>
            <person name="Zhang Y."/>
            <person name="Zhang S."/>
            <person name="Jiang F."/>
            <person name="Zhang X."/>
            <person name="Ren Y."/>
            <person name="Wang B."/>
            <person name="Wang S."/>
            <person name="Lu Y."/>
            <person name="Wu K."/>
            <person name="Fan W."/>
            <person name="Wang G."/>
        </authorList>
    </citation>
    <scope>NUCLEOTIDE SEQUENCE</scope>
    <source>
        <strain evidence="9">12Hb</strain>
    </source>
</reference>